<dbReference type="Proteomes" id="UP000008068">
    <property type="component" value="Unassembled WGS sequence"/>
</dbReference>
<dbReference type="FunCoup" id="G0M6H6">
    <property type="interactions" value="40"/>
</dbReference>
<name>G0M6H6_CAEBE</name>
<dbReference type="PROSITE" id="PS00518">
    <property type="entry name" value="ZF_RING_1"/>
    <property type="match status" value="1"/>
</dbReference>
<dbReference type="InParanoid" id="G0M6H6"/>
<evidence type="ECO:0000256" key="5">
    <source>
        <dbReference type="SAM" id="MobiDB-lite"/>
    </source>
</evidence>
<dbReference type="SUPFAM" id="SSF57850">
    <property type="entry name" value="RING/U-box"/>
    <property type="match status" value="1"/>
</dbReference>
<dbReference type="InterPro" id="IPR052667">
    <property type="entry name" value="E3_ubiquitin-ligase_RING"/>
</dbReference>
<dbReference type="Pfam" id="PF14634">
    <property type="entry name" value="zf-RING_5"/>
    <property type="match status" value="1"/>
</dbReference>
<dbReference type="HOGENOM" id="CLU_1526503_0_0_1"/>
<keyword evidence="2 4" id="KW-0863">Zinc-finger</keyword>
<keyword evidence="1" id="KW-0479">Metal-binding</keyword>
<dbReference type="SMART" id="SM00184">
    <property type="entry name" value="RING"/>
    <property type="match status" value="1"/>
</dbReference>
<dbReference type="OrthoDB" id="5828209at2759"/>
<keyword evidence="8" id="KW-1185">Reference proteome</keyword>
<proteinExistence type="predicted"/>
<feature type="compositionally biased region" description="Acidic residues" evidence="5">
    <location>
        <begin position="93"/>
        <end position="105"/>
    </location>
</feature>
<evidence type="ECO:0000313" key="8">
    <source>
        <dbReference type="Proteomes" id="UP000008068"/>
    </source>
</evidence>
<feature type="region of interest" description="Disordered" evidence="5">
    <location>
        <begin position="79"/>
        <end position="118"/>
    </location>
</feature>
<dbReference type="PANTHER" id="PTHR47156:SF7">
    <property type="entry name" value="RING-TYPE DOMAIN-CONTAINING PROTEIN"/>
    <property type="match status" value="1"/>
</dbReference>
<dbReference type="EMBL" id="GL379786">
    <property type="protein sequence ID" value="EGT29883.1"/>
    <property type="molecule type" value="Genomic_DNA"/>
</dbReference>
<dbReference type="AlphaFoldDB" id="G0M6H6"/>
<dbReference type="eggNOG" id="KOG4185">
    <property type="taxonomic scope" value="Eukaryota"/>
</dbReference>
<dbReference type="InterPro" id="IPR013083">
    <property type="entry name" value="Znf_RING/FYVE/PHD"/>
</dbReference>
<keyword evidence="3" id="KW-0862">Zinc</keyword>
<sequence length="176" mass="20510">MPRLECKICFHEYKNNRNKRTPRILTNCGHTVCERCAESLMKDGKIICPFDRETTTFTGGVQNLHKNFAIVSFLDEIQEEDGTPQIEQAEPIVADEDDSTDEENNVEQPEPERNAFGINDEDFEDFEMVRHYQRQMRAYRPPTPEPDPEIENNFVYQNIIRALANINIGRDIEDDN</sequence>
<evidence type="ECO:0000256" key="3">
    <source>
        <dbReference type="ARBA" id="ARBA00022833"/>
    </source>
</evidence>
<organism evidence="8">
    <name type="scientific">Caenorhabditis brenneri</name>
    <name type="common">Nematode worm</name>
    <dbReference type="NCBI Taxonomy" id="135651"/>
    <lineage>
        <taxon>Eukaryota</taxon>
        <taxon>Metazoa</taxon>
        <taxon>Ecdysozoa</taxon>
        <taxon>Nematoda</taxon>
        <taxon>Chromadorea</taxon>
        <taxon>Rhabditida</taxon>
        <taxon>Rhabditina</taxon>
        <taxon>Rhabditomorpha</taxon>
        <taxon>Rhabditoidea</taxon>
        <taxon>Rhabditidae</taxon>
        <taxon>Peloderinae</taxon>
        <taxon>Caenorhabditis</taxon>
    </lineage>
</organism>
<evidence type="ECO:0000256" key="1">
    <source>
        <dbReference type="ARBA" id="ARBA00022723"/>
    </source>
</evidence>
<gene>
    <name evidence="7" type="ORF">CAEBREN_11062</name>
</gene>
<evidence type="ECO:0000259" key="6">
    <source>
        <dbReference type="PROSITE" id="PS50089"/>
    </source>
</evidence>
<accession>G0M6H6</accession>
<evidence type="ECO:0000313" key="7">
    <source>
        <dbReference type="EMBL" id="EGT29883.1"/>
    </source>
</evidence>
<protein>
    <recommendedName>
        <fullName evidence="6">RING-type domain-containing protein</fullName>
    </recommendedName>
</protein>
<dbReference type="InterPro" id="IPR001841">
    <property type="entry name" value="Znf_RING"/>
</dbReference>
<dbReference type="STRING" id="135651.G0M6H6"/>
<dbReference type="GO" id="GO:0008270">
    <property type="term" value="F:zinc ion binding"/>
    <property type="evidence" value="ECO:0007669"/>
    <property type="project" value="UniProtKB-KW"/>
</dbReference>
<dbReference type="PANTHER" id="PTHR47156">
    <property type="entry name" value="PROTEIN CBG20824"/>
    <property type="match status" value="1"/>
</dbReference>
<reference evidence="8" key="1">
    <citation type="submission" date="2011-07" db="EMBL/GenBank/DDBJ databases">
        <authorList>
            <consortium name="Caenorhabditis brenneri Sequencing and Analysis Consortium"/>
            <person name="Wilson R.K."/>
        </authorList>
    </citation>
    <scope>NUCLEOTIDE SEQUENCE [LARGE SCALE GENOMIC DNA]</scope>
    <source>
        <strain evidence="8">PB2801</strain>
    </source>
</reference>
<dbReference type="Gene3D" id="3.30.40.10">
    <property type="entry name" value="Zinc/RING finger domain, C3HC4 (zinc finger)"/>
    <property type="match status" value="1"/>
</dbReference>
<feature type="domain" description="RING-type" evidence="6">
    <location>
        <begin position="6"/>
        <end position="52"/>
    </location>
</feature>
<evidence type="ECO:0000256" key="4">
    <source>
        <dbReference type="PROSITE-ProRule" id="PRU00175"/>
    </source>
</evidence>
<dbReference type="PROSITE" id="PS50089">
    <property type="entry name" value="ZF_RING_2"/>
    <property type="match status" value="1"/>
</dbReference>
<dbReference type="InterPro" id="IPR017907">
    <property type="entry name" value="Znf_RING_CS"/>
</dbReference>
<evidence type="ECO:0000256" key="2">
    <source>
        <dbReference type="ARBA" id="ARBA00022771"/>
    </source>
</evidence>